<evidence type="ECO:0000256" key="1">
    <source>
        <dbReference type="ARBA" id="ARBA00022729"/>
    </source>
</evidence>
<dbReference type="OrthoDB" id="1352409at2"/>
<feature type="domain" description="Secretion system C-terminal sorting" evidence="3">
    <location>
        <begin position="81"/>
        <end position="148"/>
    </location>
</feature>
<dbReference type="RefSeq" id="WP_147098128.1">
    <property type="nucleotide sequence ID" value="NZ_VOOS01000001.1"/>
</dbReference>
<dbReference type="AlphaFoldDB" id="A0A5C6RYE7"/>
<dbReference type="Proteomes" id="UP000321721">
    <property type="component" value="Unassembled WGS sequence"/>
</dbReference>
<sequence>MKKKIIPIGLFLLTASVNAQEVISTQGDSYSNGGNSIDFTIGEPVTETVSDGTNDLTQGFHQTNLTITLVEDLDLDFSVEVYPNPATDFINLSLENYNGFTLHLFDVTGKILNQSTLKSPKTSVNVSEYPKGMYLLTLTNQKDKKIKTYQIIKK</sequence>
<dbReference type="InterPro" id="IPR026444">
    <property type="entry name" value="Secre_tail"/>
</dbReference>
<proteinExistence type="predicted"/>
<protein>
    <submittedName>
        <fullName evidence="4">T9SS type A sorting domain-containing protein</fullName>
    </submittedName>
</protein>
<evidence type="ECO:0000313" key="4">
    <source>
        <dbReference type="EMBL" id="TXB66995.1"/>
    </source>
</evidence>
<evidence type="ECO:0000259" key="3">
    <source>
        <dbReference type="Pfam" id="PF18962"/>
    </source>
</evidence>
<feature type="chain" id="PRO_5022939682" evidence="2">
    <location>
        <begin position="20"/>
        <end position="154"/>
    </location>
</feature>
<keyword evidence="5" id="KW-1185">Reference proteome</keyword>
<reference evidence="4 5" key="1">
    <citation type="submission" date="2019-08" db="EMBL/GenBank/DDBJ databases">
        <title>Genome of Vicingus serpentipes NCIMB 15042.</title>
        <authorList>
            <person name="Bowman J.P."/>
        </authorList>
    </citation>
    <scope>NUCLEOTIDE SEQUENCE [LARGE SCALE GENOMIC DNA]</scope>
    <source>
        <strain evidence="4 5">NCIMB 15042</strain>
    </source>
</reference>
<comment type="caution">
    <text evidence="4">The sequence shown here is derived from an EMBL/GenBank/DDBJ whole genome shotgun (WGS) entry which is preliminary data.</text>
</comment>
<dbReference type="EMBL" id="VOOS01000001">
    <property type="protein sequence ID" value="TXB66995.1"/>
    <property type="molecule type" value="Genomic_DNA"/>
</dbReference>
<keyword evidence="1 2" id="KW-0732">Signal</keyword>
<evidence type="ECO:0000256" key="2">
    <source>
        <dbReference type="SAM" id="SignalP"/>
    </source>
</evidence>
<accession>A0A5C6RYE7</accession>
<gene>
    <name evidence="4" type="ORF">FRY74_02090</name>
</gene>
<feature type="signal peptide" evidence="2">
    <location>
        <begin position="1"/>
        <end position="19"/>
    </location>
</feature>
<name>A0A5C6RYE7_9FLAO</name>
<evidence type="ECO:0000313" key="5">
    <source>
        <dbReference type="Proteomes" id="UP000321721"/>
    </source>
</evidence>
<dbReference type="NCBIfam" id="TIGR04183">
    <property type="entry name" value="Por_Secre_tail"/>
    <property type="match status" value="1"/>
</dbReference>
<dbReference type="Pfam" id="PF18962">
    <property type="entry name" value="Por_Secre_tail"/>
    <property type="match status" value="1"/>
</dbReference>
<organism evidence="4 5">
    <name type="scientific">Vicingus serpentipes</name>
    <dbReference type="NCBI Taxonomy" id="1926625"/>
    <lineage>
        <taxon>Bacteria</taxon>
        <taxon>Pseudomonadati</taxon>
        <taxon>Bacteroidota</taxon>
        <taxon>Flavobacteriia</taxon>
        <taxon>Flavobacteriales</taxon>
        <taxon>Vicingaceae</taxon>
        <taxon>Vicingus</taxon>
    </lineage>
</organism>